<proteinExistence type="predicted"/>
<dbReference type="NCBIfam" id="TIGR02996">
    <property type="entry name" value="rpt_mate_G_obs"/>
    <property type="match status" value="1"/>
</dbReference>
<organism evidence="1 2">
    <name type="scientific">Limnoglobus roseus</name>
    <dbReference type="NCBI Taxonomy" id="2598579"/>
    <lineage>
        <taxon>Bacteria</taxon>
        <taxon>Pseudomonadati</taxon>
        <taxon>Planctomycetota</taxon>
        <taxon>Planctomycetia</taxon>
        <taxon>Gemmatales</taxon>
        <taxon>Gemmataceae</taxon>
        <taxon>Limnoglobus</taxon>
    </lineage>
</organism>
<accession>A0A5C1ATK2</accession>
<dbReference type="InterPro" id="IPR014338">
    <property type="entry name" value="CHP02996_rpt-companion-dom"/>
</dbReference>
<gene>
    <name evidence="1" type="ORF">PX52LOC_07649</name>
</gene>
<dbReference type="RefSeq" id="WP_149114831.1">
    <property type="nucleotide sequence ID" value="NZ_CP042425.1"/>
</dbReference>
<evidence type="ECO:0000313" key="2">
    <source>
        <dbReference type="Proteomes" id="UP000324974"/>
    </source>
</evidence>
<dbReference type="EMBL" id="CP042425">
    <property type="protein sequence ID" value="QEL20544.1"/>
    <property type="molecule type" value="Genomic_DNA"/>
</dbReference>
<dbReference type="KEGG" id="lrs:PX52LOC_07649"/>
<dbReference type="OrthoDB" id="291264at2"/>
<dbReference type="AlphaFoldDB" id="A0A5C1ATK2"/>
<sequence length="146" mass="16467">MSEQDAFQAAIDDDPDDHVRRLVFADWLEDRDDPRAEGYRALGLLRRCPRIEGSTSDWLRCSFDWNSDDEWVKAWDGRPIGEVSMSGWQYQQGGHVLPASWAKMPPCTGVIGDISRADLEDTVAILFSRLEPKLKKKFLGAATVAV</sequence>
<protein>
    <submittedName>
        <fullName evidence="1">TIGR02996 domain-containing protein</fullName>
    </submittedName>
</protein>
<reference evidence="2" key="1">
    <citation type="submission" date="2019-08" db="EMBL/GenBank/DDBJ databases">
        <title>Limnoglobus roseus gen. nov., sp. nov., a novel freshwater planctomycete with a giant genome from the family Gemmataceae.</title>
        <authorList>
            <person name="Kulichevskaya I.S."/>
            <person name="Naumoff D.G."/>
            <person name="Miroshnikov K."/>
            <person name="Ivanova A."/>
            <person name="Philippov D.A."/>
            <person name="Hakobyan A."/>
            <person name="Rijpstra I.C."/>
            <person name="Sinninghe Damste J.S."/>
            <person name="Liesack W."/>
            <person name="Dedysh S.N."/>
        </authorList>
    </citation>
    <scope>NUCLEOTIDE SEQUENCE [LARGE SCALE GENOMIC DNA]</scope>
    <source>
        <strain evidence="2">PX52</strain>
    </source>
</reference>
<keyword evidence="2" id="KW-1185">Reference proteome</keyword>
<name>A0A5C1ATK2_9BACT</name>
<evidence type="ECO:0000313" key="1">
    <source>
        <dbReference type="EMBL" id="QEL20544.1"/>
    </source>
</evidence>
<dbReference type="Proteomes" id="UP000324974">
    <property type="component" value="Chromosome"/>
</dbReference>